<dbReference type="OrthoDB" id="57957at2759"/>
<dbReference type="GO" id="GO:0006397">
    <property type="term" value="P:mRNA processing"/>
    <property type="evidence" value="ECO:0007669"/>
    <property type="project" value="UniProtKB-KW"/>
</dbReference>
<comment type="function">
    <text evidence="9">Protein phosphatase that catalyzes the dephosphorylation of the C-terminal domain of RNA polymerase II. Plays a role in RNA processing and termination.</text>
</comment>
<organism evidence="11 12">
    <name type="scientific">Nannochloropsis gaditana</name>
    <dbReference type="NCBI Taxonomy" id="72520"/>
    <lineage>
        <taxon>Eukaryota</taxon>
        <taxon>Sar</taxon>
        <taxon>Stramenopiles</taxon>
        <taxon>Ochrophyta</taxon>
        <taxon>Eustigmatophyceae</taxon>
        <taxon>Eustigmatales</taxon>
        <taxon>Monodopsidaceae</taxon>
        <taxon>Nannochloropsis</taxon>
    </lineage>
</organism>
<dbReference type="Gene3D" id="3.40.50.2300">
    <property type="match status" value="2"/>
</dbReference>
<name>W7TMA9_9STRA</name>
<keyword evidence="4 9" id="KW-0378">Hydrolase</keyword>
<comment type="caution">
    <text evidence="11">The sequence shown here is derived from an EMBL/GenBank/DDBJ whole genome shotgun (WGS) entry which is preliminary data.</text>
</comment>
<evidence type="ECO:0000256" key="5">
    <source>
        <dbReference type="ARBA" id="ARBA00022912"/>
    </source>
</evidence>
<feature type="region of interest" description="Disordered" evidence="10">
    <location>
        <begin position="1"/>
        <end position="92"/>
    </location>
</feature>
<evidence type="ECO:0000313" key="11">
    <source>
        <dbReference type="EMBL" id="EWM27177.1"/>
    </source>
</evidence>
<keyword evidence="6 9" id="KW-0539">Nucleus</keyword>
<comment type="subcellular location">
    <subcellularLocation>
        <location evidence="1 9">Nucleus</location>
    </subcellularLocation>
</comment>
<evidence type="ECO:0000256" key="4">
    <source>
        <dbReference type="ARBA" id="ARBA00022801"/>
    </source>
</evidence>
<feature type="compositionally biased region" description="Basic and acidic residues" evidence="10">
    <location>
        <begin position="56"/>
        <end position="67"/>
    </location>
</feature>
<evidence type="ECO:0000256" key="1">
    <source>
        <dbReference type="ARBA" id="ARBA00004123"/>
    </source>
</evidence>
<comment type="catalytic activity">
    <reaction evidence="7 9">
        <text>O-phospho-L-seryl-[protein] + H2O = L-seryl-[protein] + phosphate</text>
        <dbReference type="Rhea" id="RHEA:20629"/>
        <dbReference type="Rhea" id="RHEA-COMP:9863"/>
        <dbReference type="Rhea" id="RHEA-COMP:11604"/>
        <dbReference type="ChEBI" id="CHEBI:15377"/>
        <dbReference type="ChEBI" id="CHEBI:29999"/>
        <dbReference type="ChEBI" id="CHEBI:43474"/>
        <dbReference type="ChEBI" id="CHEBI:83421"/>
        <dbReference type="EC" id="3.1.3.16"/>
    </reaction>
</comment>
<evidence type="ECO:0000313" key="12">
    <source>
        <dbReference type="Proteomes" id="UP000019335"/>
    </source>
</evidence>
<dbReference type="GO" id="GO:0004722">
    <property type="term" value="F:protein serine/threonine phosphatase activity"/>
    <property type="evidence" value="ECO:0007669"/>
    <property type="project" value="UniProtKB-UniRule"/>
</dbReference>
<dbReference type="PANTHER" id="PTHR20383">
    <property type="entry name" value="RNA POLYMERASE II SUBUNIT A C-TERMINAL DOMAIN PHOSPHATASE"/>
    <property type="match status" value="1"/>
</dbReference>
<evidence type="ECO:0000256" key="9">
    <source>
        <dbReference type="RuleBase" id="RU369031"/>
    </source>
</evidence>
<comment type="catalytic activity">
    <reaction evidence="8 9">
        <text>O-phospho-L-threonyl-[protein] + H2O = L-threonyl-[protein] + phosphate</text>
        <dbReference type="Rhea" id="RHEA:47004"/>
        <dbReference type="Rhea" id="RHEA-COMP:11060"/>
        <dbReference type="Rhea" id="RHEA-COMP:11605"/>
        <dbReference type="ChEBI" id="CHEBI:15377"/>
        <dbReference type="ChEBI" id="CHEBI:30013"/>
        <dbReference type="ChEBI" id="CHEBI:43474"/>
        <dbReference type="ChEBI" id="CHEBI:61977"/>
        <dbReference type="EC" id="3.1.3.16"/>
    </reaction>
</comment>
<protein>
    <recommendedName>
        <fullName evidence="9">RNA polymerase II subunit A C-terminal domain phosphatase SSU72</fullName>
        <shortName evidence="9">CTD phosphatase SSU72</shortName>
        <ecNumber evidence="9">3.1.3.16</ecNumber>
    </recommendedName>
</protein>
<dbReference type="EMBL" id="AZIL01000517">
    <property type="protein sequence ID" value="EWM27177.1"/>
    <property type="molecule type" value="Genomic_DNA"/>
</dbReference>
<dbReference type="AlphaFoldDB" id="W7TMA9"/>
<dbReference type="GO" id="GO:0005634">
    <property type="term" value="C:nucleus"/>
    <property type="evidence" value="ECO:0007669"/>
    <property type="project" value="UniProtKB-SubCell"/>
</dbReference>
<dbReference type="Proteomes" id="UP000019335">
    <property type="component" value="Chromosome 7"/>
</dbReference>
<reference evidence="11 12" key="1">
    <citation type="journal article" date="2014" name="Mol. Plant">
        <title>Chromosome Scale Genome Assembly and Transcriptome Profiling of Nannochloropsis gaditana in Nitrogen Depletion.</title>
        <authorList>
            <person name="Corteggiani Carpinelli E."/>
            <person name="Telatin A."/>
            <person name="Vitulo N."/>
            <person name="Forcato C."/>
            <person name="D'Angelo M."/>
            <person name="Schiavon R."/>
            <person name="Vezzi A."/>
            <person name="Giacometti G.M."/>
            <person name="Morosinotto T."/>
            <person name="Valle G."/>
        </authorList>
    </citation>
    <scope>NUCLEOTIDE SEQUENCE [LARGE SCALE GENOMIC DNA]</scope>
    <source>
        <strain evidence="11 12">B-31</strain>
    </source>
</reference>
<dbReference type="EC" id="3.1.3.16" evidence="9"/>
<sequence>MLDYTASIRHSTTCFSSKSPSLTQRMSSSSKRPRDYDEEREDEEYDDEEELSSDEEPQHLPRKDLEKPVPPSISEAGHESTGDPGRQQSLTTGSNCKLRYSLVCSSNMNRSMEAHAAFLNAGFTKVASLGTGRMVRLPAATIEGQISFDFGTPYTDILKELESQSETDVRLQDFYRRTKLLDILRRNARIKTAPERLQEIQELAYDVILCFDLRVYDAVQEDLQSREAKDLEPICVICIDTKDDPQQAVLAGRVAVSLAQLLEESVDLATEAPEIVEAFMAKEGRRLLFQICYL</sequence>
<evidence type="ECO:0000256" key="6">
    <source>
        <dbReference type="ARBA" id="ARBA00023242"/>
    </source>
</evidence>
<evidence type="ECO:0000256" key="7">
    <source>
        <dbReference type="ARBA" id="ARBA00047761"/>
    </source>
</evidence>
<evidence type="ECO:0000256" key="2">
    <source>
        <dbReference type="ARBA" id="ARBA00008978"/>
    </source>
</evidence>
<dbReference type="Pfam" id="PF04722">
    <property type="entry name" value="Ssu72"/>
    <property type="match status" value="1"/>
</dbReference>
<feature type="compositionally biased region" description="Polar residues" evidence="10">
    <location>
        <begin position="8"/>
        <end position="30"/>
    </location>
</feature>
<keyword evidence="3 9" id="KW-0507">mRNA processing</keyword>
<gene>
    <name evidence="11" type="ORF">Naga_100010g38</name>
</gene>
<comment type="similarity">
    <text evidence="2 9">Belongs to the SSU72 phosphatase family.</text>
</comment>
<keyword evidence="12" id="KW-1185">Reference proteome</keyword>
<evidence type="ECO:0000256" key="3">
    <source>
        <dbReference type="ARBA" id="ARBA00022664"/>
    </source>
</evidence>
<evidence type="ECO:0000256" key="8">
    <source>
        <dbReference type="ARBA" id="ARBA00048336"/>
    </source>
</evidence>
<dbReference type="InterPro" id="IPR006811">
    <property type="entry name" value="RNA_pol_II_suA"/>
</dbReference>
<proteinExistence type="inferred from homology"/>
<evidence type="ECO:0000256" key="10">
    <source>
        <dbReference type="SAM" id="MobiDB-lite"/>
    </source>
</evidence>
<keyword evidence="5 9" id="KW-0904">Protein phosphatase</keyword>
<accession>W7TMA9</accession>
<feature type="compositionally biased region" description="Acidic residues" evidence="10">
    <location>
        <begin position="38"/>
        <end position="55"/>
    </location>
</feature>